<name>A0AAD3NV40_9RHOB</name>
<comment type="caution">
    <text evidence="3">The sequence shown here is derived from an EMBL/GenBank/DDBJ whole genome shotgun (WGS) entry which is preliminary data.</text>
</comment>
<protein>
    <recommendedName>
        <fullName evidence="2">CAAX prenyl protease 2/Lysostaphin resistance protein A-like domain-containing protein</fullName>
    </recommendedName>
</protein>
<evidence type="ECO:0000259" key="2">
    <source>
        <dbReference type="Pfam" id="PF02517"/>
    </source>
</evidence>
<dbReference type="Pfam" id="PF02517">
    <property type="entry name" value="Rce1-like"/>
    <property type="match status" value="1"/>
</dbReference>
<feature type="transmembrane region" description="Helical" evidence="1">
    <location>
        <begin position="124"/>
        <end position="144"/>
    </location>
</feature>
<keyword evidence="1" id="KW-0472">Membrane</keyword>
<dbReference type="GO" id="GO:0080120">
    <property type="term" value="P:CAAX-box protein maturation"/>
    <property type="evidence" value="ECO:0007669"/>
    <property type="project" value="UniProtKB-ARBA"/>
</dbReference>
<evidence type="ECO:0000256" key="1">
    <source>
        <dbReference type="SAM" id="Phobius"/>
    </source>
</evidence>
<feature type="domain" description="CAAX prenyl protease 2/Lysostaphin resistance protein A-like" evidence="2">
    <location>
        <begin position="96"/>
        <end position="188"/>
    </location>
</feature>
<dbReference type="Proteomes" id="UP001143349">
    <property type="component" value="Unassembled WGS sequence"/>
</dbReference>
<reference evidence="3" key="2">
    <citation type="submission" date="2023-01" db="EMBL/GenBank/DDBJ databases">
        <authorList>
            <person name="Sun Q."/>
            <person name="Evtushenko L."/>
        </authorList>
    </citation>
    <scope>NUCLEOTIDE SEQUENCE</scope>
    <source>
        <strain evidence="3">VKM B-2222</strain>
    </source>
</reference>
<keyword evidence="1" id="KW-1133">Transmembrane helix</keyword>
<dbReference type="RefSeq" id="WP_271179000.1">
    <property type="nucleotide sequence ID" value="NZ_BSFH01000005.1"/>
</dbReference>
<keyword evidence="4" id="KW-1185">Reference proteome</keyword>
<dbReference type="AlphaFoldDB" id="A0AAD3NV40"/>
<accession>A0AAD3NV40</accession>
<organism evidence="3 4">
    <name type="scientific">Paracoccus kondratievae</name>
    <dbReference type="NCBI Taxonomy" id="135740"/>
    <lineage>
        <taxon>Bacteria</taxon>
        <taxon>Pseudomonadati</taxon>
        <taxon>Pseudomonadota</taxon>
        <taxon>Alphaproteobacteria</taxon>
        <taxon>Rhodobacterales</taxon>
        <taxon>Paracoccaceae</taxon>
        <taxon>Paracoccus</taxon>
    </lineage>
</organism>
<keyword evidence="1" id="KW-0812">Transmembrane</keyword>
<feature type="transmembrane region" description="Helical" evidence="1">
    <location>
        <begin position="89"/>
        <end position="112"/>
    </location>
</feature>
<feature type="transmembrane region" description="Helical" evidence="1">
    <location>
        <begin position="150"/>
        <end position="169"/>
    </location>
</feature>
<dbReference type="InterPro" id="IPR003675">
    <property type="entry name" value="Rce1/LyrA-like_dom"/>
</dbReference>
<sequence length="202" mass="20567">MNRGLALATLAAIPVLAWIFHQLGHLEGLRPLTAIAIGLGLYWTLIVGALWHCDGWSLRPYLPPGLTLLALTAFVAACALWAGTAPLQLSAHVSGAVALAALINGTLEEAFWRGALIPRPGPSAQAVATGLFILWHLAPALAMARLDAPGGGVGTILGAAVIAPFLMAARLSSGTAGAGAIAHVLVSFLVFARLAAANGIPV</sequence>
<proteinExistence type="predicted"/>
<evidence type="ECO:0000313" key="4">
    <source>
        <dbReference type="Proteomes" id="UP001143349"/>
    </source>
</evidence>
<dbReference type="EMBL" id="BSFH01000005">
    <property type="protein sequence ID" value="GLK62647.1"/>
    <property type="molecule type" value="Genomic_DNA"/>
</dbReference>
<evidence type="ECO:0000313" key="3">
    <source>
        <dbReference type="EMBL" id="GLK62647.1"/>
    </source>
</evidence>
<gene>
    <name evidence="3" type="ORF">GCM10017635_01150</name>
</gene>
<feature type="transmembrane region" description="Helical" evidence="1">
    <location>
        <begin position="65"/>
        <end position="83"/>
    </location>
</feature>
<reference evidence="3" key="1">
    <citation type="journal article" date="2014" name="Int. J. Syst. Evol. Microbiol.">
        <title>Complete genome sequence of Corynebacterium casei LMG S-19264T (=DSM 44701T), isolated from a smear-ripened cheese.</title>
        <authorList>
            <consortium name="US DOE Joint Genome Institute (JGI-PGF)"/>
            <person name="Walter F."/>
            <person name="Albersmeier A."/>
            <person name="Kalinowski J."/>
            <person name="Ruckert C."/>
        </authorList>
    </citation>
    <scope>NUCLEOTIDE SEQUENCE</scope>
    <source>
        <strain evidence="3">VKM B-2222</strain>
    </source>
</reference>
<dbReference type="GO" id="GO:0004175">
    <property type="term" value="F:endopeptidase activity"/>
    <property type="evidence" value="ECO:0007669"/>
    <property type="project" value="UniProtKB-ARBA"/>
</dbReference>
<feature type="transmembrane region" description="Helical" evidence="1">
    <location>
        <begin position="176"/>
        <end position="196"/>
    </location>
</feature>
<feature type="transmembrane region" description="Helical" evidence="1">
    <location>
        <begin position="33"/>
        <end position="53"/>
    </location>
</feature>